<dbReference type="Gene3D" id="3.30.710.10">
    <property type="entry name" value="Potassium Channel Kv1.1, Chain A"/>
    <property type="match status" value="1"/>
</dbReference>
<dbReference type="AlphaFoldDB" id="A0A8H3U6D1"/>
<comment type="caution">
    <text evidence="2">The sequence shown here is derived from an EMBL/GenBank/DDBJ whole genome shotgun (WGS) entry which is preliminary data.</text>
</comment>
<dbReference type="Pfam" id="PF00651">
    <property type="entry name" value="BTB"/>
    <property type="match status" value="1"/>
</dbReference>
<organism evidence="2 3">
    <name type="scientific">Venturia inaequalis</name>
    <name type="common">Apple scab fungus</name>
    <dbReference type="NCBI Taxonomy" id="5025"/>
    <lineage>
        <taxon>Eukaryota</taxon>
        <taxon>Fungi</taxon>
        <taxon>Dikarya</taxon>
        <taxon>Ascomycota</taxon>
        <taxon>Pezizomycotina</taxon>
        <taxon>Dothideomycetes</taxon>
        <taxon>Pleosporomycetidae</taxon>
        <taxon>Venturiales</taxon>
        <taxon>Venturiaceae</taxon>
        <taxon>Venturia</taxon>
    </lineage>
</organism>
<dbReference type="PROSITE" id="PS50097">
    <property type="entry name" value="BTB"/>
    <property type="match status" value="1"/>
</dbReference>
<reference evidence="2 3" key="1">
    <citation type="submission" date="2019-11" db="EMBL/GenBank/DDBJ databases">
        <title>Venturia inaequalis Genome Resource.</title>
        <authorList>
            <person name="Lichtner F.J."/>
        </authorList>
    </citation>
    <scope>NUCLEOTIDE SEQUENCE [LARGE SCALE GENOMIC DNA]</scope>
    <source>
        <strain evidence="2">Bline_iso_100314</strain>
    </source>
</reference>
<feature type="domain" description="BTB" evidence="1">
    <location>
        <begin position="20"/>
        <end position="98"/>
    </location>
</feature>
<evidence type="ECO:0000313" key="2">
    <source>
        <dbReference type="EMBL" id="KAE9963885.1"/>
    </source>
</evidence>
<protein>
    <recommendedName>
        <fullName evidence="1">BTB domain-containing protein</fullName>
    </recommendedName>
</protein>
<evidence type="ECO:0000259" key="1">
    <source>
        <dbReference type="PROSITE" id="PS50097"/>
    </source>
</evidence>
<accession>A0A8H3U6D1</accession>
<dbReference type="Proteomes" id="UP000433883">
    <property type="component" value="Unassembled WGS sequence"/>
</dbReference>
<dbReference type="EMBL" id="WNWQ01000771">
    <property type="protein sequence ID" value="KAE9963885.1"/>
    <property type="molecule type" value="Genomic_DNA"/>
</dbReference>
<sequence>MSLFRTPLLFEDDTSHDWTSFISVVVGGSKPEVPSQTATYGATKTFLVHETTIRASSPFFEAALSSPQWKEARNRTVPLEQHTPEVFEVYLRWVYSRRGITLKKTDDKEIAKNAYTSLLYRAYVLGDVLLDFDFKDAVIDALTIYTLSNCYCWIEVKYIYGNTSKESKLRYWLVAVAVGGCGPKHLALEELSDFLPPEFLRDALVRTDRVAFPGHARNLDEEKYGLHRLGGFRASYSDLLKDPCLLHEHGMEKMMCYRFKDALDKGVHRSPWPN</sequence>
<name>A0A8H3U6D1_VENIN</name>
<dbReference type="PANTHER" id="PTHR47843:SF2">
    <property type="entry name" value="BTB DOMAIN-CONTAINING PROTEIN"/>
    <property type="match status" value="1"/>
</dbReference>
<evidence type="ECO:0000313" key="3">
    <source>
        <dbReference type="Proteomes" id="UP000433883"/>
    </source>
</evidence>
<proteinExistence type="predicted"/>
<dbReference type="InterPro" id="IPR000210">
    <property type="entry name" value="BTB/POZ_dom"/>
</dbReference>
<dbReference type="SUPFAM" id="SSF54695">
    <property type="entry name" value="POZ domain"/>
    <property type="match status" value="1"/>
</dbReference>
<dbReference type="CDD" id="cd18186">
    <property type="entry name" value="BTB_POZ_ZBTB_KLHL-like"/>
    <property type="match status" value="1"/>
</dbReference>
<gene>
    <name evidence="2" type="ORF">BLS_008834</name>
</gene>
<dbReference type="InterPro" id="IPR011333">
    <property type="entry name" value="SKP1/BTB/POZ_sf"/>
</dbReference>
<dbReference type="PANTHER" id="PTHR47843">
    <property type="entry name" value="BTB DOMAIN-CONTAINING PROTEIN-RELATED"/>
    <property type="match status" value="1"/>
</dbReference>